<evidence type="ECO:0000256" key="3">
    <source>
        <dbReference type="SAM" id="SignalP"/>
    </source>
</evidence>
<dbReference type="CDD" id="cd01823">
    <property type="entry name" value="SEST_like"/>
    <property type="match status" value="1"/>
</dbReference>
<dbReference type="Pfam" id="PF13472">
    <property type="entry name" value="Lipase_GDSL_2"/>
    <property type="match status" value="1"/>
</dbReference>
<feature type="active site" evidence="1">
    <location>
        <position position="275"/>
    </location>
</feature>
<evidence type="ECO:0000256" key="2">
    <source>
        <dbReference type="PIRSR" id="PIRSR637460-2"/>
    </source>
</evidence>
<dbReference type="Gene3D" id="3.40.50.1110">
    <property type="entry name" value="SGNH hydrolase"/>
    <property type="match status" value="1"/>
</dbReference>
<dbReference type="InterPro" id="IPR037460">
    <property type="entry name" value="SEST-like"/>
</dbReference>
<keyword evidence="2" id="KW-1015">Disulfide bond</keyword>
<feature type="chain" id="PRO_5044255745" evidence="3">
    <location>
        <begin position="20"/>
        <end position="295"/>
    </location>
</feature>
<feature type="active site" description="Nucleophile" evidence="1">
    <location>
        <position position="46"/>
    </location>
</feature>
<dbReference type="InterPro" id="IPR013830">
    <property type="entry name" value="SGNH_hydro"/>
</dbReference>
<keyword evidence="3" id="KW-0732">Signal</keyword>
<sequence length="295" mass="29476">MTGLLGLALLAGCAASGTAPTVTSGTDPAVQAPPTAGGPYVALGDSYTSGLGIAPEAGVPAGCHRSTVNYPALVAKELKPAAFTDVSCSSATTADLTAAQRVPDGSNPPQLDALSAATRLVTVGIGGNDVGFLEVLSRCATAGLTGTDCRSVFAAADGTDEVTRRIATAGERVATVLAETGRRAPAAKVLVVGYPALLPADPAACTGAFGFTVAAADLRYLVGKFAELNAELKRRAQAAGARFVDTVSVGHDMCAGVGTRWIEPPRPAPGLAAVHPNAAGERGMAEAVLAELRRG</sequence>
<dbReference type="SUPFAM" id="SSF52266">
    <property type="entry name" value="SGNH hydrolase"/>
    <property type="match status" value="1"/>
</dbReference>
<feature type="signal peptide" evidence="3">
    <location>
        <begin position="1"/>
        <end position="19"/>
    </location>
</feature>
<protein>
    <submittedName>
        <fullName evidence="5">SGNH/GDSL hydrolase family protein</fullName>
    </submittedName>
</protein>
<dbReference type="InterPro" id="IPR036514">
    <property type="entry name" value="SGNH_hydro_sf"/>
</dbReference>
<evidence type="ECO:0000313" key="5">
    <source>
        <dbReference type="EMBL" id="BFP48133.1"/>
    </source>
</evidence>
<feature type="disulfide bond" evidence="2">
    <location>
        <begin position="63"/>
        <end position="88"/>
    </location>
</feature>
<dbReference type="PANTHER" id="PTHR37981">
    <property type="entry name" value="LIPASE 2"/>
    <property type="match status" value="1"/>
</dbReference>
<accession>A0AB33JYV3</accession>
<dbReference type="AlphaFoldDB" id="A0AB33JYV3"/>
<feature type="disulfide bond" evidence="2">
    <location>
        <begin position="139"/>
        <end position="149"/>
    </location>
</feature>
<feature type="domain" description="SGNH hydrolase-type esterase" evidence="4">
    <location>
        <begin position="42"/>
        <end position="282"/>
    </location>
</feature>
<evidence type="ECO:0000256" key="1">
    <source>
        <dbReference type="PIRSR" id="PIRSR637460-1"/>
    </source>
</evidence>
<dbReference type="PANTHER" id="PTHR37981:SF1">
    <property type="entry name" value="SGNH HYDROLASE-TYPE ESTERASE DOMAIN-CONTAINING PROTEIN"/>
    <property type="match status" value="1"/>
</dbReference>
<dbReference type="GO" id="GO:0004806">
    <property type="term" value="F:triacylglycerol lipase activity"/>
    <property type="evidence" value="ECO:0007669"/>
    <property type="project" value="TreeGrafter"/>
</dbReference>
<gene>
    <name evidence="5" type="ORF">KCMC57_45010</name>
</gene>
<dbReference type="GO" id="GO:0019433">
    <property type="term" value="P:triglyceride catabolic process"/>
    <property type="evidence" value="ECO:0007669"/>
    <property type="project" value="TreeGrafter"/>
</dbReference>
<reference evidence="5" key="1">
    <citation type="submission" date="2024-07" db="EMBL/GenBank/DDBJ databases">
        <title>Complete genome sequences of cellulolytic bacteria, Kitasatospora sp. CMC57 and Streptomyces sp. CMC78, isolated from Japanese agricultural soil.</title>
        <authorList>
            <person name="Hashimoto T."/>
            <person name="Ito M."/>
            <person name="Iwamoto M."/>
            <person name="Fukahori D."/>
            <person name="Shoda T."/>
            <person name="Sakoda M."/>
            <person name="Morohoshi T."/>
            <person name="Mitsuboshi M."/>
            <person name="Nishizawa T."/>
        </authorList>
    </citation>
    <scope>NUCLEOTIDE SEQUENCE</scope>
    <source>
        <strain evidence="5">CMC57</strain>
    </source>
</reference>
<proteinExistence type="predicted"/>
<organism evidence="5">
    <name type="scientific">Kitasatospora sp. CMC57</name>
    <dbReference type="NCBI Taxonomy" id="3231513"/>
    <lineage>
        <taxon>Bacteria</taxon>
        <taxon>Bacillati</taxon>
        <taxon>Actinomycetota</taxon>
        <taxon>Actinomycetes</taxon>
        <taxon>Kitasatosporales</taxon>
        <taxon>Streptomycetaceae</taxon>
        <taxon>Kitasatospora</taxon>
    </lineage>
</organism>
<evidence type="ECO:0000259" key="4">
    <source>
        <dbReference type="Pfam" id="PF13472"/>
    </source>
</evidence>
<name>A0AB33JYV3_9ACTN</name>
<dbReference type="EMBL" id="AP035881">
    <property type="protein sequence ID" value="BFP48133.1"/>
    <property type="molecule type" value="Genomic_DNA"/>
</dbReference>
<keyword evidence="5" id="KW-0378">Hydrolase</keyword>